<keyword evidence="4" id="KW-0482">Metalloprotease</keyword>
<keyword evidence="7" id="KW-1185">Reference proteome</keyword>
<evidence type="ECO:0008006" key="8">
    <source>
        <dbReference type="Google" id="ProtNLM"/>
    </source>
</evidence>
<sequence>MLKLDRSRLENSRNERRSQSSKLPPINRKKPSITHIGKVSPNNILEQQDYFFKNNCAVNPIFSYPQGSSQSEYINKFKVSSKYLAHAIKILDNCLMEFKSETNYFETDGGRLLNEKETVDCFEKYMNEHGLNNMMSVVFSSEAIAPTTINYYPKTHKCVATVSLPIFYRENRISGVLHHEIGTHLIRSLNDRKQIWANKRKKYGLRSFVETEEGLATIHTNIESAFNQNRKPYLWSAALHYYASYQASILSFSDLYADLSKYIDDPNKRFKETLRVKRGMTDTSKPGGCYKDQVYLSGAIKILQSRWRIDFKELCSGKIALEDYFREDIRKSLKFSDLIYPDFMKDMELYRRALDNIAKTNGIDLD</sequence>
<dbReference type="SMART" id="SM01154">
    <property type="entry name" value="DUF1704"/>
    <property type="match status" value="1"/>
</dbReference>
<feature type="compositionally biased region" description="Basic and acidic residues" evidence="5">
    <location>
        <begin position="1"/>
        <end position="18"/>
    </location>
</feature>
<organism evidence="6 7">
    <name type="scientific">Stentor coeruleus</name>
    <dbReference type="NCBI Taxonomy" id="5963"/>
    <lineage>
        <taxon>Eukaryota</taxon>
        <taxon>Sar</taxon>
        <taxon>Alveolata</taxon>
        <taxon>Ciliophora</taxon>
        <taxon>Postciliodesmatophora</taxon>
        <taxon>Heterotrichea</taxon>
        <taxon>Heterotrichida</taxon>
        <taxon>Stentoridae</taxon>
        <taxon>Stentor</taxon>
    </lineage>
</organism>
<dbReference type="PANTHER" id="PTHR31817">
    <property type="match status" value="1"/>
</dbReference>
<feature type="region of interest" description="Disordered" evidence="5">
    <location>
        <begin position="1"/>
        <end position="38"/>
    </location>
</feature>
<evidence type="ECO:0000256" key="4">
    <source>
        <dbReference type="ARBA" id="ARBA00023049"/>
    </source>
</evidence>
<dbReference type="Pfam" id="PF08014">
    <property type="entry name" value="MATCAP"/>
    <property type="match status" value="1"/>
</dbReference>
<dbReference type="InterPro" id="IPR012548">
    <property type="entry name" value="MATCAP"/>
</dbReference>
<reference evidence="6 7" key="1">
    <citation type="submission" date="2016-11" db="EMBL/GenBank/DDBJ databases">
        <title>The macronuclear genome of Stentor coeruleus: a giant cell with tiny introns.</title>
        <authorList>
            <person name="Slabodnick M."/>
            <person name="Ruby J.G."/>
            <person name="Reiff S.B."/>
            <person name="Swart E.C."/>
            <person name="Gosai S."/>
            <person name="Prabakaran S."/>
            <person name="Witkowska E."/>
            <person name="Larue G.E."/>
            <person name="Fisher S."/>
            <person name="Freeman R.M."/>
            <person name="Gunawardena J."/>
            <person name="Chu W."/>
            <person name="Stover N.A."/>
            <person name="Gregory B.D."/>
            <person name="Nowacki M."/>
            <person name="Derisi J."/>
            <person name="Roy S.W."/>
            <person name="Marshall W.F."/>
            <person name="Sood P."/>
        </authorList>
    </citation>
    <scope>NUCLEOTIDE SEQUENCE [LARGE SCALE GENOMIC DNA]</scope>
    <source>
        <strain evidence="6">WM001</strain>
    </source>
</reference>
<evidence type="ECO:0000313" key="7">
    <source>
        <dbReference type="Proteomes" id="UP000187209"/>
    </source>
</evidence>
<evidence type="ECO:0000256" key="2">
    <source>
        <dbReference type="ARBA" id="ARBA00022670"/>
    </source>
</evidence>
<comment type="cofactor">
    <cofactor evidence="1">
        <name>Zn(2+)</name>
        <dbReference type="ChEBI" id="CHEBI:29105"/>
    </cofactor>
</comment>
<accession>A0A1R2CNV0</accession>
<dbReference type="OrthoDB" id="449345at2759"/>
<evidence type="ECO:0000256" key="5">
    <source>
        <dbReference type="SAM" id="MobiDB-lite"/>
    </source>
</evidence>
<dbReference type="AlphaFoldDB" id="A0A1R2CNV0"/>
<proteinExistence type="predicted"/>
<keyword evidence="2" id="KW-0645">Protease</keyword>
<protein>
    <recommendedName>
        <fullName evidence="8">DUF1704 domain-containing protein</fullName>
    </recommendedName>
</protein>
<gene>
    <name evidence="6" type="ORF">SteCoe_6958</name>
</gene>
<dbReference type="PANTHER" id="PTHR31817:SF0">
    <property type="entry name" value="CHROMOSOME UNDETERMINED SCAFFOLD_67, WHOLE GENOME SHOTGUN SEQUENCE"/>
    <property type="match status" value="1"/>
</dbReference>
<dbReference type="GO" id="GO:0008237">
    <property type="term" value="F:metallopeptidase activity"/>
    <property type="evidence" value="ECO:0007669"/>
    <property type="project" value="UniProtKB-KW"/>
</dbReference>
<evidence type="ECO:0000313" key="6">
    <source>
        <dbReference type="EMBL" id="OMJ90676.1"/>
    </source>
</evidence>
<dbReference type="Proteomes" id="UP000187209">
    <property type="component" value="Unassembled WGS sequence"/>
</dbReference>
<comment type="caution">
    <text evidence="6">The sequence shown here is derived from an EMBL/GenBank/DDBJ whole genome shotgun (WGS) entry which is preliminary data.</text>
</comment>
<name>A0A1R2CNV0_9CILI</name>
<dbReference type="GO" id="GO:0006508">
    <property type="term" value="P:proteolysis"/>
    <property type="evidence" value="ECO:0007669"/>
    <property type="project" value="UniProtKB-KW"/>
</dbReference>
<evidence type="ECO:0000256" key="1">
    <source>
        <dbReference type="ARBA" id="ARBA00001947"/>
    </source>
</evidence>
<evidence type="ECO:0000256" key="3">
    <source>
        <dbReference type="ARBA" id="ARBA00022801"/>
    </source>
</evidence>
<dbReference type="EMBL" id="MPUH01000098">
    <property type="protein sequence ID" value="OMJ90676.1"/>
    <property type="molecule type" value="Genomic_DNA"/>
</dbReference>
<keyword evidence="3" id="KW-0378">Hydrolase</keyword>